<gene>
    <name evidence="2" type="ORF">M513_01945</name>
    <name evidence="3" type="ORF">M514_01945</name>
</gene>
<proteinExistence type="predicted"/>
<evidence type="ECO:0000313" key="2">
    <source>
        <dbReference type="EMBL" id="KFD57060.1"/>
    </source>
</evidence>
<name>A0A085MIL4_9BILA</name>
<dbReference type="AlphaFoldDB" id="A0A085MIL4"/>
<accession>A0A085MIL4</accession>
<feature type="transmembrane region" description="Helical" evidence="1">
    <location>
        <begin position="12"/>
        <end position="35"/>
    </location>
</feature>
<dbReference type="EMBL" id="KL367494">
    <property type="protein sequence ID" value="KFD69580.1"/>
    <property type="molecule type" value="Genomic_DNA"/>
</dbReference>
<dbReference type="Proteomes" id="UP000030758">
    <property type="component" value="Unassembled WGS sequence"/>
</dbReference>
<keyword evidence="4" id="KW-1185">Reference proteome</keyword>
<protein>
    <submittedName>
        <fullName evidence="2">Uncharacterized protein</fullName>
    </submittedName>
</protein>
<evidence type="ECO:0000256" key="1">
    <source>
        <dbReference type="SAM" id="Phobius"/>
    </source>
</evidence>
<keyword evidence="1" id="KW-0812">Transmembrane</keyword>
<reference evidence="2 4" key="1">
    <citation type="journal article" date="2014" name="Nat. Genet.">
        <title>Genome and transcriptome of the porcine whipworm Trichuris suis.</title>
        <authorList>
            <person name="Jex A.R."/>
            <person name="Nejsum P."/>
            <person name="Schwarz E.M."/>
            <person name="Hu L."/>
            <person name="Young N.D."/>
            <person name="Hall R.S."/>
            <person name="Korhonen P.K."/>
            <person name="Liao S."/>
            <person name="Thamsborg S."/>
            <person name="Xia J."/>
            <person name="Xu P."/>
            <person name="Wang S."/>
            <person name="Scheerlinck J.P."/>
            <person name="Hofmann A."/>
            <person name="Sternberg P.W."/>
            <person name="Wang J."/>
            <person name="Gasser R.B."/>
        </authorList>
    </citation>
    <scope>NUCLEOTIDE SEQUENCE [LARGE SCALE GENOMIC DNA]</scope>
    <source>
        <strain evidence="3">DCEP-RM93F</strain>
        <strain evidence="2">DCEP-RM93M</strain>
    </source>
</reference>
<dbReference type="EMBL" id="KL363190">
    <property type="protein sequence ID" value="KFD57060.1"/>
    <property type="molecule type" value="Genomic_DNA"/>
</dbReference>
<keyword evidence="1" id="KW-1133">Transmembrane helix</keyword>
<sequence length="94" mass="10757">MKRGKNERHRVVIVNGVASLIMPLLQQMLICYWIIACWISAECNISHDINQQRLYSVFVNSNQGKPFSQEMKADSSNWISMRSIVPVSAIRAPH</sequence>
<evidence type="ECO:0000313" key="4">
    <source>
        <dbReference type="Proteomes" id="UP000030764"/>
    </source>
</evidence>
<dbReference type="Proteomes" id="UP000030764">
    <property type="component" value="Unassembled WGS sequence"/>
</dbReference>
<organism evidence="2 4">
    <name type="scientific">Trichuris suis</name>
    <name type="common">pig whipworm</name>
    <dbReference type="NCBI Taxonomy" id="68888"/>
    <lineage>
        <taxon>Eukaryota</taxon>
        <taxon>Metazoa</taxon>
        <taxon>Ecdysozoa</taxon>
        <taxon>Nematoda</taxon>
        <taxon>Enoplea</taxon>
        <taxon>Dorylaimia</taxon>
        <taxon>Trichinellida</taxon>
        <taxon>Trichuridae</taxon>
        <taxon>Trichuris</taxon>
    </lineage>
</organism>
<evidence type="ECO:0000313" key="3">
    <source>
        <dbReference type="EMBL" id="KFD69580.1"/>
    </source>
</evidence>
<keyword evidence="1" id="KW-0472">Membrane</keyword>